<proteinExistence type="predicted"/>
<name>A0A846XXF7_9NOCA</name>
<accession>A0A846XXF7</accession>
<dbReference type="SUPFAM" id="SSF140453">
    <property type="entry name" value="EsxAB dimer-like"/>
    <property type="match status" value="1"/>
</dbReference>
<comment type="caution">
    <text evidence="1">The sequence shown here is derived from an EMBL/GenBank/DDBJ whole genome shotgun (WGS) entry which is preliminary data.</text>
</comment>
<evidence type="ECO:0008006" key="3">
    <source>
        <dbReference type="Google" id="ProtNLM"/>
    </source>
</evidence>
<sequence>MADEIEVEVTTLRTAAGKTQDVRDHIEQVLTRLHGRTSHYGSPWGNDTLGAQFAGSGAGDGYLAAHDNMVGGARGFADAFQKVSDGQTDSATYLETMEHGNTDGFR</sequence>
<organism evidence="1 2">
    <name type="scientific">Nocardia vermiculata</name>
    <dbReference type="NCBI Taxonomy" id="257274"/>
    <lineage>
        <taxon>Bacteria</taxon>
        <taxon>Bacillati</taxon>
        <taxon>Actinomycetota</taxon>
        <taxon>Actinomycetes</taxon>
        <taxon>Mycobacteriales</taxon>
        <taxon>Nocardiaceae</taxon>
        <taxon>Nocardia</taxon>
    </lineage>
</organism>
<protein>
    <recommendedName>
        <fullName evidence="3">WXG100 family type VII secretion target</fullName>
    </recommendedName>
</protein>
<dbReference type="EMBL" id="JAAXOP010000004">
    <property type="protein sequence ID" value="NKY50384.1"/>
    <property type="molecule type" value="Genomic_DNA"/>
</dbReference>
<dbReference type="Proteomes" id="UP000565711">
    <property type="component" value="Unassembled WGS sequence"/>
</dbReference>
<dbReference type="AlphaFoldDB" id="A0A846XXF7"/>
<dbReference type="InterPro" id="IPR036689">
    <property type="entry name" value="ESAT-6-like_sf"/>
</dbReference>
<keyword evidence="2" id="KW-1185">Reference proteome</keyword>
<reference evidence="1 2" key="1">
    <citation type="submission" date="2020-04" db="EMBL/GenBank/DDBJ databases">
        <title>MicrobeNet Type strains.</title>
        <authorList>
            <person name="Nicholson A.C."/>
        </authorList>
    </citation>
    <scope>NUCLEOTIDE SEQUENCE [LARGE SCALE GENOMIC DNA]</scope>
    <source>
        <strain evidence="1 2">JCM 12354</strain>
    </source>
</reference>
<dbReference type="Gene3D" id="1.10.287.1060">
    <property type="entry name" value="ESAT-6-like"/>
    <property type="match status" value="1"/>
</dbReference>
<dbReference type="RefSeq" id="WP_067879143.1">
    <property type="nucleotide sequence ID" value="NZ_JAAXOP010000004.1"/>
</dbReference>
<evidence type="ECO:0000313" key="2">
    <source>
        <dbReference type="Proteomes" id="UP000565711"/>
    </source>
</evidence>
<evidence type="ECO:0000313" key="1">
    <source>
        <dbReference type="EMBL" id="NKY50384.1"/>
    </source>
</evidence>
<gene>
    <name evidence="1" type="ORF">HGA08_09195</name>
</gene>